<keyword evidence="7" id="KW-0472">Membrane</keyword>
<evidence type="ECO:0000256" key="1">
    <source>
        <dbReference type="ARBA" id="ARBA00022723"/>
    </source>
</evidence>
<dbReference type="InterPro" id="IPR013517">
    <property type="entry name" value="FG-GAP"/>
</dbReference>
<keyword evidence="2" id="KW-0732">Signal</keyword>
<comment type="similarity">
    <text evidence="7">Belongs to the integrin alpha chain family.</text>
</comment>
<evidence type="ECO:0000313" key="10">
    <source>
        <dbReference type="RefSeq" id="XP_028255575.1"/>
    </source>
</evidence>
<keyword evidence="7" id="KW-0675">Receptor</keyword>
<dbReference type="GO" id="GO:0098609">
    <property type="term" value="P:cell-cell adhesion"/>
    <property type="evidence" value="ECO:0007669"/>
    <property type="project" value="TreeGrafter"/>
</dbReference>
<feature type="domain" description="VWFA" evidence="8">
    <location>
        <begin position="378"/>
        <end position="547"/>
    </location>
</feature>
<dbReference type="InterPro" id="IPR028994">
    <property type="entry name" value="Integrin_alpha_N"/>
</dbReference>
<dbReference type="AlphaFoldDB" id="A0A6P7HJ18"/>
<evidence type="ECO:0000313" key="9">
    <source>
        <dbReference type="Proteomes" id="UP000515145"/>
    </source>
</evidence>
<dbReference type="SUPFAM" id="SSF69318">
    <property type="entry name" value="Integrin alpha N-terminal domain"/>
    <property type="match status" value="1"/>
</dbReference>
<dbReference type="SMART" id="SM00191">
    <property type="entry name" value="Int_alpha"/>
    <property type="match status" value="3"/>
</dbReference>
<feature type="repeat" description="FG-GAP" evidence="6">
    <location>
        <begin position="642"/>
        <end position="703"/>
    </location>
</feature>
<feature type="domain" description="VWFA" evidence="8">
    <location>
        <begin position="144"/>
        <end position="313"/>
    </location>
</feature>
<dbReference type="Proteomes" id="UP000515145">
    <property type="component" value="Chromosome 1"/>
</dbReference>
<protein>
    <submittedName>
        <fullName evidence="10">Integrin alpha-L-like isoform X1</fullName>
    </submittedName>
</protein>
<feature type="transmembrane region" description="Helical" evidence="7">
    <location>
        <begin position="7"/>
        <end position="24"/>
    </location>
</feature>
<dbReference type="OrthoDB" id="5317514at2759"/>
<dbReference type="Gene3D" id="2.130.10.130">
    <property type="entry name" value="Integrin alpha, N-terminal"/>
    <property type="match status" value="1"/>
</dbReference>
<dbReference type="PANTHER" id="PTHR23220">
    <property type="entry name" value="INTEGRIN ALPHA"/>
    <property type="match status" value="1"/>
</dbReference>
<keyword evidence="7" id="KW-0401">Integrin</keyword>
<keyword evidence="5" id="KW-0325">Glycoprotein</keyword>
<dbReference type="PROSITE" id="PS51257">
    <property type="entry name" value="PROKAR_LIPOPROTEIN"/>
    <property type="match status" value="1"/>
</dbReference>
<keyword evidence="3" id="KW-0677">Repeat</keyword>
<dbReference type="RefSeq" id="XP_028255575.1">
    <property type="nucleotide sequence ID" value="XM_028399774.1"/>
</dbReference>
<comment type="subcellular location">
    <subcellularLocation>
        <location evidence="7">Membrane</location>
        <topology evidence="7">Single-pass type I membrane protein</topology>
    </subcellularLocation>
</comment>
<reference evidence="10" key="1">
    <citation type="submission" date="2025-08" db="UniProtKB">
        <authorList>
            <consortium name="RefSeq"/>
        </authorList>
    </citation>
    <scope>IDENTIFICATION</scope>
</reference>
<dbReference type="GO" id="GO:0005178">
    <property type="term" value="F:integrin binding"/>
    <property type="evidence" value="ECO:0007669"/>
    <property type="project" value="TreeGrafter"/>
</dbReference>
<dbReference type="Pfam" id="PF00092">
    <property type="entry name" value="VWA"/>
    <property type="match status" value="2"/>
</dbReference>
<dbReference type="GO" id="GO:0007229">
    <property type="term" value="P:integrin-mediated signaling pathway"/>
    <property type="evidence" value="ECO:0007669"/>
    <property type="project" value="UniProtKB-KW"/>
</dbReference>
<keyword evidence="7" id="KW-0130">Cell adhesion</keyword>
<keyword evidence="9" id="KW-1185">Reference proteome</keyword>
<dbReference type="PRINTS" id="PR00453">
    <property type="entry name" value="VWFADOMAIN"/>
</dbReference>
<name>A0A6P7HJ18_9TELE</name>
<sequence>MKNHGVWLIYTVAVASCVSLAFYIDTTNPQMYRVQREDFFTSNAGGFMSESDQDKGISVTEETCRSDLNQTHLCLIIPDISLTDNQIPIKHFGLTVTGNSTHSQLTVCSPSGLHPCDENSTLNQRTDYCEHRLTVQGCTKRRVDLVFLFDGSGSMTEDEFHKNKEFIVDIMESLKNSSIKFAAVQFSTNYRKVFNFTEYEAGTAHDKLMREPHMKDLTNTHKALKYVLEEIFDSPDAGASPDATKVLVLITDGDPSDRDRDNIIKRYNEKNIIRFVIAVKGVNLKRFETIASKPENAFKIENYDGLTGVLENVQKKIFQIEEESSGFSAVFYKVCGSSVLRECNENFNLNTVCHKITNAKQISSVTPALPEYTKRTVDLVFLFDGSGSMTEEEFHKNKEFIQSLMESLKEKSIKFAAVQFSKNYRKVFNFTEYEAGTAHDKLMTEPHMKDLTNTHKALKYVLEEIFDSPDAGASPDATKVLVLITDGDPSDRDRDNIIKRYNEKNIIRFVIAVKNVNLKRFETIASKPENAFKIENYDGLTGVLEHVQKKIFQIEEESSGFSAVFYKNTLTLGPLGSNSWRRFLQECPQTQMDNPETKMASYQGNSVSIGQRKSVPLYFTSAPMFGHTGQVALFTHNYNNWTFSQRITGEQSGSYFGAELCLLDVNSDSDTDFLLVGAPLFQLPSEREGQIYVYTLTDEIQLESVLNVAAPSTGRFGTSISSLKDLNGDGLRDVAVGAPFEDDNRGVVYIYLGDRHRGIRSTFSQRIMGQQVKRPSRFFGLAIDWDHGRDGLVIGSQDMTVIFRCARSE</sequence>
<dbReference type="GeneID" id="114431996"/>
<dbReference type="GO" id="GO:0007160">
    <property type="term" value="P:cell-matrix adhesion"/>
    <property type="evidence" value="ECO:0007669"/>
    <property type="project" value="TreeGrafter"/>
</dbReference>
<keyword evidence="7" id="KW-1133">Transmembrane helix</keyword>
<dbReference type="GO" id="GO:0009897">
    <property type="term" value="C:external side of plasma membrane"/>
    <property type="evidence" value="ECO:0007669"/>
    <property type="project" value="TreeGrafter"/>
</dbReference>
<dbReference type="InterPro" id="IPR013519">
    <property type="entry name" value="Int_alpha_beta-p"/>
</dbReference>
<dbReference type="SMART" id="SM00327">
    <property type="entry name" value="VWA"/>
    <property type="match status" value="2"/>
</dbReference>
<dbReference type="Pfam" id="PF01839">
    <property type="entry name" value="FG-GAP"/>
    <property type="match status" value="2"/>
</dbReference>
<dbReference type="GO" id="GO:0046872">
    <property type="term" value="F:metal ion binding"/>
    <property type="evidence" value="ECO:0007669"/>
    <property type="project" value="UniProtKB-KW"/>
</dbReference>
<keyword evidence="7" id="KW-0812">Transmembrane</keyword>
<proteinExistence type="inferred from homology"/>
<dbReference type="PROSITE" id="PS51470">
    <property type="entry name" value="FG_GAP"/>
    <property type="match status" value="2"/>
</dbReference>
<evidence type="ECO:0000256" key="6">
    <source>
        <dbReference type="PROSITE-ProRule" id="PRU00803"/>
    </source>
</evidence>
<dbReference type="InterPro" id="IPR002035">
    <property type="entry name" value="VWF_A"/>
</dbReference>
<dbReference type="SUPFAM" id="SSF53300">
    <property type="entry name" value="vWA-like"/>
    <property type="match status" value="2"/>
</dbReference>
<accession>A0A6P7HJ18</accession>
<gene>
    <name evidence="10" type="primary">LOC114431996</name>
</gene>
<evidence type="ECO:0000256" key="5">
    <source>
        <dbReference type="ARBA" id="ARBA00023180"/>
    </source>
</evidence>
<feature type="repeat" description="FG-GAP" evidence="6">
    <location>
        <begin position="704"/>
        <end position="760"/>
    </location>
</feature>
<dbReference type="GO" id="GO:0008305">
    <property type="term" value="C:integrin complex"/>
    <property type="evidence" value="ECO:0007669"/>
    <property type="project" value="InterPro"/>
</dbReference>
<dbReference type="InterPro" id="IPR036465">
    <property type="entry name" value="vWFA_dom_sf"/>
</dbReference>
<evidence type="ECO:0000256" key="2">
    <source>
        <dbReference type="ARBA" id="ARBA00022729"/>
    </source>
</evidence>
<keyword evidence="1" id="KW-0479">Metal-binding</keyword>
<dbReference type="GO" id="GO:0033627">
    <property type="term" value="P:cell adhesion mediated by integrin"/>
    <property type="evidence" value="ECO:0007669"/>
    <property type="project" value="TreeGrafter"/>
</dbReference>
<dbReference type="InParanoid" id="A0A6P7HJ18"/>
<dbReference type="InterPro" id="IPR000413">
    <property type="entry name" value="Integrin_alpha"/>
</dbReference>
<evidence type="ECO:0000256" key="4">
    <source>
        <dbReference type="ARBA" id="ARBA00022837"/>
    </source>
</evidence>
<dbReference type="PANTHER" id="PTHR23220:SF84">
    <property type="entry name" value="INTEGRIN ALPHA-L"/>
    <property type="match status" value="1"/>
</dbReference>
<keyword evidence="4" id="KW-0106">Calcium</keyword>
<organism evidence="9 10">
    <name type="scientific">Parambassis ranga</name>
    <name type="common">Indian glassy fish</name>
    <dbReference type="NCBI Taxonomy" id="210632"/>
    <lineage>
        <taxon>Eukaryota</taxon>
        <taxon>Metazoa</taxon>
        <taxon>Chordata</taxon>
        <taxon>Craniata</taxon>
        <taxon>Vertebrata</taxon>
        <taxon>Euteleostomi</taxon>
        <taxon>Actinopterygii</taxon>
        <taxon>Neopterygii</taxon>
        <taxon>Teleostei</taxon>
        <taxon>Neoteleostei</taxon>
        <taxon>Acanthomorphata</taxon>
        <taxon>Ovalentaria</taxon>
        <taxon>Ambassidae</taxon>
        <taxon>Parambassis</taxon>
    </lineage>
</organism>
<evidence type="ECO:0000259" key="8">
    <source>
        <dbReference type="PROSITE" id="PS50234"/>
    </source>
</evidence>
<evidence type="ECO:0000256" key="7">
    <source>
        <dbReference type="RuleBase" id="RU003762"/>
    </source>
</evidence>
<evidence type="ECO:0000256" key="3">
    <source>
        <dbReference type="ARBA" id="ARBA00022737"/>
    </source>
</evidence>
<dbReference type="PROSITE" id="PS50234">
    <property type="entry name" value="VWFA"/>
    <property type="match status" value="2"/>
</dbReference>
<dbReference type="Gene3D" id="3.40.50.410">
    <property type="entry name" value="von Willebrand factor, type A domain"/>
    <property type="match status" value="2"/>
</dbReference>
<dbReference type="PRINTS" id="PR01185">
    <property type="entry name" value="INTEGRINA"/>
</dbReference>